<keyword evidence="1" id="KW-0812">Transmembrane</keyword>
<organism evidence="2 3">
    <name type="scientific">Trichoderma harzianum CBS 226.95</name>
    <dbReference type="NCBI Taxonomy" id="983964"/>
    <lineage>
        <taxon>Eukaryota</taxon>
        <taxon>Fungi</taxon>
        <taxon>Dikarya</taxon>
        <taxon>Ascomycota</taxon>
        <taxon>Pezizomycotina</taxon>
        <taxon>Sordariomycetes</taxon>
        <taxon>Hypocreomycetidae</taxon>
        <taxon>Hypocreales</taxon>
        <taxon>Hypocreaceae</taxon>
        <taxon>Trichoderma</taxon>
    </lineage>
</organism>
<evidence type="ECO:0000313" key="3">
    <source>
        <dbReference type="Proteomes" id="UP000241690"/>
    </source>
</evidence>
<protein>
    <submittedName>
        <fullName evidence="2">Uncharacterized protein</fullName>
    </submittedName>
</protein>
<dbReference type="RefSeq" id="XP_024770780.1">
    <property type="nucleotide sequence ID" value="XM_024913660.1"/>
</dbReference>
<proteinExistence type="predicted"/>
<evidence type="ECO:0000256" key="1">
    <source>
        <dbReference type="SAM" id="Phobius"/>
    </source>
</evidence>
<dbReference type="AlphaFoldDB" id="A0A2T4A2A2"/>
<sequence>MVTWPSCQDQQAGCGQARHVRNMADGKTLRQPICQAKFVLVLALTPYKDIIWQQERRDGALLITSPGIPMMILVTMLALSRTRGCPGNLAQIVNRGA</sequence>
<dbReference type="EMBL" id="KZ679686">
    <property type="protein sequence ID" value="PTB51103.1"/>
    <property type="molecule type" value="Genomic_DNA"/>
</dbReference>
<dbReference type="Proteomes" id="UP000241690">
    <property type="component" value="Unassembled WGS sequence"/>
</dbReference>
<keyword evidence="1" id="KW-1133">Transmembrane helix</keyword>
<feature type="transmembrane region" description="Helical" evidence="1">
    <location>
        <begin position="60"/>
        <end position="79"/>
    </location>
</feature>
<keyword evidence="1" id="KW-0472">Membrane</keyword>
<keyword evidence="3" id="KW-1185">Reference proteome</keyword>
<name>A0A2T4A2A2_TRIHA</name>
<dbReference type="GeneID" id="36622223"/>
<reference evidence="2 3" key="1">
    <citation type="submission" date="2016-07" db="EMBL/GenBank/DDBJ databases">
        <title>Multiple horizontal gene transfer events from other fungi enriched the ability of initially mycotrophic Trichoderma (Ascomycota) to feed on dead plant biomass.</title>
        <authorList>
            <consortium name="DOE Joint Genome Institute"/>
            <person name="Aerts A."/>
            <person name="Atanasova L."/>
            <person name="Chenthamara K."/>
            <person name="Zhang J."/>
            <person name="Grujic M."/>
            <person name="Henrissat B."/>
            <person name="Kuo A."/>
            <person name="Salamov A."/>
            <person name="Lipzen A."/>
            <person name="Labutti K."/>
            <person name="Barry K."/>
            <person name="Miao Y."/>
            <person name="Rahimi M.J."/>
            <person name="Shen Q."/>
            <person name="Grigoriev I.V."/>
            <person name="Kubicek C.P."/>
            <person name="Druzhinina I.S."/>
        </authorList>
    </citation>
    <scope>NUCLEOTIDE SEQUENCE [LARGE SCALE GENOMIC DNA]</scope>
    <source>
        <strain evidence="2 3">CBS 226.95</strain>
    </source>
</reference>
<gene>
    <name evidence="2" type="ORF">M431DRAFT_234644</name>
</gene>
<accession>A0A2T4A2A2</accession>
<evidence type="ECO:0000313" key="2">
    <source>
        <dbReference type="EMBL" id="PTB51103.1"/>
    </source>
</evidence>